<dbReference type="Proteomes" id="UP000007350">
    <property type="component" value="Unassembled WGS sequence"/>
</dbReference>
<dbReference type="EMBL" id="AHKC01013862">
    <property type="protein sequence ID" value="EKF29189.1"/>
    <property type="molecule type" value="Genomic_DNA"/>
</dbReference>
<feature type="region of interest" description="Disordered" evidence="1">
    <location>
        <begin position="295"/>
        <end position="381"/>
    </location>
</feature>
<keyword evidence="2" id="KW-0732">Signal</keyword>
<name>K2MU21_TRYCR</name>
<feature type="signal peptide" evidence="2">
    <location>
        <begin position="1"/>
        <end position="22"/>
    </location>
</feature>
<keyword evidence="4" id="KW-1185">Reference proteome</keyword>
<sequence length="381" mass="39787">RVYMRWSLVCRSCLLLPPPSVCWCCGVRCMPGCRPLLMCVLPSVCVSAFTSRLPCCSPCPSLCRSAPHHRTTTLTMMRNCRLLCALLVLALCCCPNVCVTEDGGKEKGAAGDPPTQKEPGTGATSLNPDNNTNLEPVASGVPGRLGLAAAAESSGERSTTQDTIVAPGHSGSLVCVLPSVRGADTTDRSRRVYMRWSLVCRSCLLLPPPSVCWCCGVRCMPGCRPLLMCVLPSVCVSAFTSRLPCCSPCPSLCRSAPHHRTTTLTMMRNCRLLCALLVLALCCCPNVCVTEDGGKEKGAAGDPPTQKEPGTGATSLNPDNNTNLEPVASGVPGRLGLAAAAESSGERSTTQDTIVAPGHSGSGSGETIPPGSTDKSHESVV</sequence>
<accession>K2MU21</accession>
<dbReference type="AlphaFoldDB" id="K2MU21"/>
<dbReference type="InterPro" id="IPR000458">
    <property type="entry name" value="Tryp_mucin"/>
</dbReference>
<protein>
    <recommendedName>
        <fullName evidence="5">Mucin TcMUCII</fullName>
    </recommendedName>
</protein>
<evidence type="ECO:0000256" key="2">
    <source>
        <dbReference type="SAM" id="SignalP"/>
    </source>
</evidence>
<feature type="non-terminal residue" evidence="3">
    <location>
        <position position="381"/>
    </location>
</feature>
<dbReference type="Pfam" id="PF01456">
    <property type="entry name" value="Mucin"/>
    <property type="match status" value="2"/>
</dbReference>
<feature type="compositionally biased region" description="Polar residues" evidence="1">
    <location>
        <begin position="312"/>
        <end position="324"/>
    </location>
</feature>
<feature type="chain" id="PRO_5003861555" description="Mucin TcMUCII" evidence="2">
    <location>
        <begin position="23"/>
        <end position="381"/>
    </location>
</feature>
<evidence type="ECO:0008006" key="5">
    <source>
        <dbReference type="Google" id="ProtNLM"/>
    </source>
</evidence>
<feature type="region of interest" description="Disordered" evidence="1">
    <location>
        <begin position="105"/>
        <end position="138"/>
    </location>
</feature>
<evidence type="ECO:0000313" key="3">
    <source>
        <dbReference type="EMBL" id="EKF29189.1"/>
    </source>
</evidence>
<proteinExistence type="predicted"/>
<reference evidence="3 4" key="1">
    <citation type="journal article" date="2012" name="BMC Genomics">
        <title>Comparative genomic analysis of human infective Trypanosoma cruzi lineages with the bat-restricted subspecies T. cruzi marinkellei.</title>
        <authorList>
            <person name="Franzen O."/>
            <person name="Talavera-Lopez C."/>
            <person name="Ochaya S."/>
            <person name="Butler C.E."/>
            <person name="Messenger L.A."/>
            <person name="Lewis M.D."/>
            <person name="Llewellyn M.S."/>
            <person name="Marinkelle C.J."/>
            <person name="Tyler K.M."/>
            <person name="Miles M.A."/>
            <person name="Andersson B."/>
        </authorList>
    </citation>
    <scope>NUCLEOTIDE SEQUENCE [LARGE SCALE GENOMIC DNA]</scope>
    <source>
        <strain evidence="3 4">B7</strain>
    </source>
</reference>
<feature type="compositionally biased region" description="Polar residues" evidence="1">
    <location>
        <begin position="122"/>
        <end position="134"/>
    </location>
</feature>
<gene>
    <name evidence="3" type="ORF">MOQ_007039</name>
</gene>
<comment type="caution">
    <text evidence="3">The sequence shown here is derived from an EMBL/GenBank/DDBJ whole genome shotgun (WGS) entry which is preliminary data.</text>
</comment>
<organism evidence="3 4">
    <name type="scientific">Trypanosoma cruzi marinkellei</name>
    <dbReference type="NCBI Taxonomy" id="85056"/>
    <lineage>
        <taxon>Eukaryota</taxon>
        <taxon>Discoba</taxon>
        <taxon>Euglenozoa</taxon>
        <taxon>Kinetoplastea</taxon>
        <taxon>Metakinetoplastina</taxon>
        <taxon>Trypanosomatida</taxon>
        <taxon>Trypanosomatidae</taxon>
        <taxon>Trypanosoma</taxon>
        <taxon>Schizotrypanum</taxon>
    </lineage>
</organism>
<feature type="non-terminal residue" evidence="3">
    <location>
        <position position="1"/>
    </location>
</feature>
<evidence type="ECO:0000256" key="1">
    <source>
        <dbReference type="SAM" id="MobiDB-lite"/>
    </source>
</evidence>
<evidence type="ECO:0000313" key="4">
    <source>
        <dbReference type="Proteomes" id="UP000007350"/>
    </source>
</evidence>